<dbReference type="PROSITE" id="PS51257">
    <property type="entry name" value="PROKAR_LIPOPROTEIN"/>
    <property type="match status" value="1"/>
</dbReference>
<dbReference type="InterPro" id="IPR008844">
    <property type="entry name" value="Spore_GerAC-like"/>
</dbReference>
<name>A0A8J8K8Y6_9BACI</name>
<reference evidence="10" key="1">
    <citation type="submission" date="2020-06" db="EMBL/GenBank/DDBJ databases">
        <title>A novel thermopfilic bacterium from Erzurum, Turkey.</title>
        <authorList>
            <person name="Adiguzel A."/>
            <person name="Ay H."/>
            <person name="Baltaci M.O."/>
        </authorList>
    </citation>
    <scope>NUCLEOTIDE SEQUENCE</scope>
    <source>
        <strain evidence="10">P2</strain>
    </source>
</reference>
<keyword evidence="3" id="KW-0309">Germination</keyword>
<sequence length="393" mass="43794">MNKRGFKLTATLIICSLTLLLSGCWDRVEVNDLGLVLAVGLDKAENGEIEVAIQLAIPSRMGGGQGGGQIEGDPTTVEKMTGRSVFDALSKLQASISRRIFWGHNRVIFIGEELAKEGIQKHLDYFSRDPDPRIRANVFVSEGKATDILKVIPDFDKSSAEVARELANFQVGMNVTLKDLLEMLTSDVNTAALPLIEVDKAEQGKGGLRVNGTAIFKRDKMVGKIGPELTRGLLWIRDEIRLAAVLVEPEDTEGGQVVFNLLRSHTELIPKIDKNGNLKMTLKVTTEDDVVENETKLNLLNAKLVNKLQKQLENRIKERIQDTLEEVQKNLKVDVFGFGQAFYRAYPKQWANLKENWDEVFPEVEVDIDVKAYIKRTGVSTTPQGVPEKEVKN</sequence>
<evidence type="ECO:0000256" key="7">
    <source>
        <dbReference type="ARBA" id="ARBA00023288"/>
    </source>
</evidence>
<comment type="subcellular location">
    <subcellularLocation>
        <location evidence="1">Membrane</location>
        <topology evidence="1">Lipid-anchor</topology>
    </subcellularLocation>
</comment>
<evidence type="ECO:0000313" key="10">
    <source>
        <dbReference type="EMBL" id="NSL52491.1"/>
    </source>
</evidence>
<feature type="domain" description="Spore germination protein N-terminal" evidence="9">
    <location>
        <begin position="26"/>
        <end position="198"/>
    </location>
</feature>
<evidence type="ECO:0000259" key="9">
    <source>
        <dbReference type="Pfam" id="PF25198"/>
    </source>
</evidence>
<dbReference type="Gene3D" id="3.30.300.210">
    <property type="entry name" value="Nutrient germinant receptor protein C, domain 3"/>
    <property type="match status" value="1"/>
</dbReference>
<dbReference type="GO" id="GO:0009847">
    <property type="term" value="P:spore germination"/>
    <property type="evidence" value="ECO:0007669"/>
    <property type="project" value="InterPro"/>
</dbReference>
<dbReference type="InterPro" id="IPR057336">
    <property type="entry name" value="GerAC_N"/>
</dbReference>
<evidence type="ECO:0000256" key="4">
    <source>
        <dbReference type="ARBA" id="ARBA00022729"/>
    </source>
</evidence>
<dbReference type="Pfam" id="PF05504">
    <property type="entry name" value="Spore_GerAC"/>
    <property type="match status" value="1"/>
</dbReference>
<comment type="caution">
    <text evidence="10">The sequence shown here is derived from an EMBL/GenBank/DDBJ whole genome shotgun (WGS) entry which is preliminary data.</text>
</comment>
<keyword evidence="5" id="KW-0472">Membrane</keyword>
<proteinExistence type="inferred from homology"/>
<evidence type="ECO:0000256" key="2">
    <source>
        <dbReference type="ARBA" id="ARBA00007886"/>
    </source>
</evidence>
<dbReference type="GO" id="GO:0016020">
    <property type="term" value="C:membrane"/>
    <property type="evidence" value="ECO:0007669"/>
    <property type="project" value="UniProtKB-SubCell"/>
</dbReference>
<protein>
    <submittedName>
        <fullName evidence="10">Ger(X)C family spore germination protein</fullName>
    </submittedName>
</protein>
<evidence type="ECO:0000259" key="8">
    <source>
        <dbReference type="Pfam" id="PF05504"/>
    </source>
</evidence>
<gene>
    <name evidence="10" type="ORF">HR057_12080</name>
</gene>
<accession>A0A8J8K8Y6</accession>
<dbReference type="Pfam" id="PF25198">
    <property type="entry name" value="Spore_GerAC_N"/>
    <property type="match status" value="1"/>
</dbReference>
<dbReference type="Proteomes" id="UP000625804">
    <property type="component" value="Unassembled WGS sequence"/>
</dbReference>
<dbReference type="AlphaFoldDB" id="A0A8J8K8Y6"/>
<comment type="similarity">
    <text evidence="2">Belongs to the GerABKC lipoprotein family.</text>
</comment>
<evidence type="ECO:0000313" key="11">
    <source>
        <dbReference type="Proteomes" id="UP000625804"/>
    </source>
</evidence>
<evidence type="ECO:0000256" key="3">
    <source>
        <dbReference type="ARBA" id="ARBA00022544"/>
    </source>
</evidence>
<dbReference type="RefSeq" id="WP_173731698.1">
    <property type="nucleotide sequence ID" value="NZ_JABTTE010000017.1"/>
</dbReference>
<dbReference type="Gene3D" id="6.20.190.10">
    <property type="entry name" value="Nutrient germinant receptor protein C, domain 1"/>
    <property type="match status" value="1"/>
</dbReference>
<dbReference type="InterPro" id="IPR046953">
    <property type="entry name" value="Spore_GerAC-like_C"/>
</dbReference>
<keyword evidence="7" id="KW-0449">Lipoprotein</keyword>
<dbReference type="PANTHER" id="PTHR35789:SF1">
    <property type="entry name" value="SPORE GERMINATION PROTEIN B3"/>
    <property type="match status" value="1"/>
</dbReference>
<evidence type="ECO:0000256" key="5">
    <source>
        <dbReference type="ARBA" id="ARBA00023136"/>
    </source>
</evidence>
<keyword evidence="11" id="KW-1185">Reference proteome</keyword>
<evidence type="ECO:0000256" key="1">
    <source>
        <dbReference type="ARBA" id="ARBA00004635"/>
    </source>
</evidence>
<evidence type="ECO:0000256" key="6">
    <source>
        <dbReference type="ARBA" id="ARBA00023139"/>
    </source>
</evidence>
<organism evidence="10 11">
    <name type="scientific">Calidifontibacillus erzurumensis</name>
    <dbReference type="NCBI Taxonomy" id="2741433"/>
    <lineage>
        <taxon>Bacteria</taxon>
        <taxon>Bacillati</taxon>
        <taxon>Bacillota</taxon>
        <taxon>Bacilli</taxon>
        <taxon>Bacillales</taxon>
        <taxon>Bacillaceae</taxon>
        <taxon>Calidifontibacillus/Schinkia group</taxon>
        <taxon>Calidifontibacillus</taxon>
    </lineage>
</organism>
<dbReference type="PANTHER" id="PTHR35789">
    <property type="entry name" value="SPORE GERMINATION PROTEIN B3"/>
    <property type="match status" value="1"/>
</dbReference>
<dbReference type="EMBL" id="JABTTE010000017">
    <property type="protein sequence ID" value="NSL52491.1"/>
    <property type="molecule type" value="Genomic_DNA"/>
</dbReference>
<keyword evidence="6" id="KW-0564">Palmitate</keyword>
<keyword evidence="4" id="KW-0732">Signal</keyword>
<dbReference type="InterPro" id="IPR038501">
    <property type="entry name" value="Spore_GerAC_C_sf"/>
</dbReference>
<dbReference type="NCBIfam" id="TIGR02887">
    <property type="entry name" value="spore_ger_x_C"/>
    <property type="match status" value="1"/>
</dbReference>
<feature type="domain" description="Spore germination GerAC-like C-terminal" evidence="8">
    <location>
        <begin position="211"/>
        <end position="378"/>
    </location>
</feature>